<dbReference type="AlphaFoldDB" id="A0A0D9YMI7"/>
<evidence type="ECO:0000313" key="2">
    <source>
        <dbReference type="EnsemblPlants" id="OGLUM02G04200.1"/>
    </source>
</evidence>
<dbReference type="HOGENOM" id="CLU_1047236_0_0_1"/>
<feature type="compositionally biased region" description="Polar residues" evidence="1">
    <location>
        <begin position="1"/>
        <end position="10"/>
    </location>
</feature>
<feature type="region of interest" description="Disordered" evidence="1">
    <location>
        <begin position="1"/>
        <end position="48"/>
    </location>
</feature>
<accession>A0A0D9YMI7</accession>
<name>A0A0D9YMI7_9ORYZ</name>
<feature type="compositionally biased region" description="Basic and acidic residues" evidence="1">
    <location>
        <begin position="31"/>
        <end position="48"/>
    </location>
</feature>
<reference evidence="2" key="2">
    <citation type="submission" date="2018-05" db="EMBL/GenBank/DDBJ databases">
        <title>OgluRS3 (Oryza glumaepatula Reference Sequence Version 3).</title>
        <authorList>
            <person name="Zhang J."/>
            <person name="Kudrna D."/>
            <person name="Lee S."/>
            <person name="Talag J."/>
            <person name="Welchert J."/>
            <person name="Wing R.A."/>
        </authorList>
    </citation>
    <scope>NUCLEOTIDE SEQUENCE [LARGE SCALE GENOMIC DNA]</scope>
</reference>
<reference evidence="2" key="1">
    <citation type="submission" date="2015-04" db="UniProtKB">
        <authorList>
            <consortium name="EnsemblPlants"/>
        </authorList>
    </citation>
    <scope>IDENTIFICATION</scope>
</reference>
<protein>
    <submittedName>
        <fullName evidence="2">Uncharacterized protein</fullName>
    </submittedName>
</protein>
<dbReference type="Gramene" id="OGLUM02G04200.1">
    <property type="protein sequence ID" value="OGLUM02G04200.1"/>
    <property type="gene ID" value="OGLUM02G04200"/>
</dbReference>
<proteinExistence type="predicted"/>
<organism evidence="2">
    <name type="scientific">Oryza glumipatula</name>
    <dbReference type="NCBI Taxonomy" id="40148"/>
    <lineage>
        <taxon>Eukaryota</taxon>
        <taxon>Viridiplantae</taxon>
        <taxon>Streptophyta</taxon>
        <taxon>Embryophyta</taxon>
        <taxon>Tracheophyta</taxon>
        <taxon>Spermatophyta</taxon>
        <taxon>Magnoliopsida</taxon>
        <taxon>Liliopsida</taxon>
        <taxon>Poales</taxon>
        <taxon>Poaceae</taxon>
        <taxon>BOP clade</taxon>
        <taxon>Oryzoideae</taxon>
        <taxon>Oryzeae</taxon>
        <taxon>Oryzinae</taxon>
        <taxon>Oryza</taxon>
    </lineage>
</organism>
<keyword evidence="3" id="KW-1185">Reference proteome</keyword>
<feature type="compositionally biased region" description="Basic and acidic residues" evidence="1">
    <location>
        <begin position="13"/>
        <end position="22"/>
    </location>
</feature>
<dbReference type="Proteomes" id="UP000026961">
    <property type="component" value="Chromosome 2"/>
</dbReference>
<evidence type="ECO:0000313" key="3">
    <source>
        <dbReference type="Proteomes" id="UP000026961"/>
    </source>
</evidence>
<sequence>MLLDDTSSSGKPPDNELHDKFILSKPMSSPRDGEMLPSRPERNWRRDSLSCSDRQVSSSWNRPLQVIVGDVEFREEVQVVQKKVGIGPVKLLLLALSTTRFSISFHELDRNRNPPDSELCDRFRRCKPGSLPRAGDMLPSSFLEASKTSVIVTALLAVLLLLLLQVMPSHEQQSVPCLHDAARPPWPSCESPAKNWRRQFLSWSVQQLIEDAENRISARTRQRLGMLLLLALRATRLFITFHVVDGNCPANKLLEMFSTCRGRIVV</sequence>
<dbReference type="EnsemblPlants" id="OGLUM02G04200.1">
    <property type="protein sequence ID" value="OGLUM02G04200.1"/>
    <property type="gene ID" value="OGLUM02G04200"/>
</dbReference>
<evidence type="ECO:0000256" key="1">
    <source>
        <dbReference type="SAM" id="MobiDB-lite"/>
    </source>
</evidence>